<evidence type="ECO:0000313" key="2">
    <source>
        <dbReference type="WBParaSite" id="TMUE_0000000548.1"/>
    </source>
</evidence>
<evidence type="ECO:0000313" key="1">
    <source>
        <dbReference type="Proteomes" id="UP000046395"/>
    </source>
</evidence>
<organism evidence="1 2">
    <name type="scientific">Trichuris muris</name>
    <name type="common">Mouse whipworm</name>
    <dbReference type="NCBI Taxonomy" id="70415"/>
    <lineage>
        <taxon>Eukaryota</taxon>
        <taxon>Metazoa</taxon>
        <taxon>Ecdysozoa</taxon>
        <taxon>Nematoda</taxon>
        <taxon>Enoplea</taxon>
        <taxon>Dorylaimia</taxon>
        <taxon>Trichinellida</taxon>
        <taxon>Trichuridae</taxon>
        <taxon>Trichuris</taxon>
    </lineage>
</organism>
<dbReference type="Proteomes" id="UP000046395">
    <property type="component" value="Unassembled WGS sequence"/>
</dbReference>
<name>A0A5S6Q006_TRIMR</name>
<protein>
    <submittedName>
        <fullName evidence="2 3">Uncharacterized protein</fullName>
    </submittedName>
</protein>
<reference evidence="2 3" key="3">
    <citation type="submission" date="2019-12" db="UniProtKB">
        <authorList>
            <consortium name="WormBaseParasite"/>
        </authorList>
    </citation>
    <scope>IDENTIFICATION</scope>
</reference>
<sequence>MCIKRAVQLKTSGRGTQILFTLHGMVQPSLLQKVNCLSSFPSLTVYQTWRYRNSKTILRLPSVPPSCVAHFCGNLRKPSSRC</sequence>
<dbReference type="AlphaFoldDB" id="A0A5S6Q006"/>
<dbReference type="WBParaSite" id="TMUE_3000012224.1">
    <property type="protein sequence ID" value="TMUE_3000012224.1"/>
    <property type="gene ID" value="WBGene00301507"/>
</dbReference>
<reference evidence="1" key="2">
    <citation type="submission" date="2014-03" db="EMBL/GenBank/DDBJ databases">
        <title>The whipworm genome and dual-species transcriptomics of an intimate host-pathogen interaction.</title>
        <authorList>
            <person name="Foth B.J."/>
            <person name="Tsai I.J."/>
            <person name="Reid A.J."/>
            <person name="Bancroft A.J."/>
            <person name="Nichol S."/>
            <person name="Tracey A."/>
            <person name="Holroyd N."/>
            <person name="Cotton J.A."/>
            <person name="Stanley E.J."/>
            <person name="Zarowiecki M."/>
            <person name="Liu J.Z."/>
            <person name="Huckvale T."/>
            <person name="Cooper P.J."/>
            <person name="Grencis R.K."/>
            <person name="Berriman M."/>
        </authorList>
    </citation>
    <scope>NUCLEOTIDE SEQUENCE [LARGE SCALE GENOMIC DNA]</scope>
    <source>
        <strain evidence="1">Edinburgh</strain>
    </source>
</reference>
<proteinExistence type="predicted"/>
<keyword evidence="1" id="KW-1185">Reference proteome</keyword>
<dbReference type="WBParaSite" id="TMUE_0000000548.1">
    <property type="protein sequence ID" value="TMUE_0000000548.1"/>
    <property type="gene ID" value="WBGene00296488"/>
</dbReference>
<evidence type="ECO:0000313" key="3">
    <source>
        <dbReference type="WBParaSite" id="TMUE_3000012224.1"/>
    </source>
</evidence>
<reference evidence="1" key="1">
    <citation type="submission" date="2013-11" db="EMBL/GenBank/DDBJ databases">
        <authorList>
            <person name="Aslett M."/>
        </authorList>
    </citation>
    <scope>NUCLEOTIDE SEQUENCE [LARGE SCALE GENOMIC DNA]</scope>
    <source>
        <strain evidence="1">Edinburgh</strain>
    </source>
</reference>
<accession>A0A5S6Q006</accession>